<keyword evidence="1" id="KW-0472">Membrane</keyword>
<dbReference type="Proteomes" id="UP001205105">
    <property type="component" value="Unassembled WGS sequence"/>
</dbReference>
<name>A0AAD5H8I6_9CHLO</name>
<evidence type="ECO:0000256" key="1">
    <source>
        <dbReference type="SAM" id="Phobius"/>
    </source>
</evidence>
<dbReference type="InterPro" id="IPR041113">
    <property type="entry name" value="Heliorhodopsin"/>
</dbReference>
<dbReference type="AlphaFoldDB" id="A0AAD5H8I6"/>
<accession>A0AAD5H8I6</accession>
<gene>
    <name evidence="2" type="ORF">COHA_002582</name>
</gene>
<keyword evidence="1" id="KW-0812">Transmembrane</keyword>
<sequence>MALTFTRLRWLNAAAGLLQLLTGLAILGISEKGGKASLPWYTFFIGSWSRNTPEKAAEFYSPVPKQVANFPVGIWSGSFLILSAIDHLLVVLPRVNAHYNCALCRNRNPYRWAEYAVSASIMQVMIAQLCGVTDIHLLFTIAALMASCMLFGWQMEVLNGDRLPAYQYNQDAPKAAPALKAVDLPASQFLANGGSSFVGEPPAGEQRIDWGPFWMGCWPFLAAILVTACYFFQAVSKGDPPGFVWSLFFILTALYLLFAVNQWLQFKQVRYWRGFARAELWYIILSLTSKQLLAWITYGGTKRFE</sequence>
<organism evidence="2 3">
    <name type="scientific">Chlorella ohadii</name>
    <dbReference type="NCBI Taxonomy" id="2649997"/>
    <lineage>
        <taxon>Eukaryota</taxon>
        <taxon>Viridiplantae</taxon>
        <taxon>Chlorophyta</taxon>
        <taxon>core chlorophytes</taxon>
        <taxon>Trebouxiophyceae</taxon>
        <taxon>Chlorellales</taxon>
        <taxon>Chlorellaceae</taxon>
        <taxon>Chlorella clade</taxon>
        <taxon>Chlorella</taxon>
    </lineage>
</organism>
<evidence type="ECO:0000313" key="2">
    <source>
        <dbReference type="EMBL" id="KAI7843682.1"/>
    </source>
</evidence>
<comment type="caution">
    <text evidence="2">The sequence shown here is derived from an EMBL/GenBank/DDBJ whole genome shotgun (WGS) entry which is preliminary data.</text>
</comment>
<feature type="transmembrane region" description="Helical" evidence="1">
    <location>
        <begin position="280"/>
        <end position="298"/>
    </location>
</feature>
<protein>
    <submittedName>
        <fullName evidence="2">Uncharacterized protein</fullName>
    </submittedName>
</protein>
<keyword evidence="3" id="KW-1185">Reference proteome</keyword>
<feature type="transmembrane region" description="Helical" evidence="1">
    <location>
        <begin position="135"/>
        <end position="153"/>
    </location>
</feature>
<proteinExistence type="predicted"/>
<feature type="transmembrane region" description="Helical" evidence="1">
    <location>
        <begin position="213"/>
        <end position="236"/>
    </location>
</feature>
<feature type="transmembrane region" description="Helical" evidence="1">
    <location>
        <begin position="72"/>
        <end position="92"/>
    </location>
</feature>
<feature type="transmembrane region" description="Helical" evidence="1">
    <location>
        <begin position="242"/>
        <end position="260"/>
    </location>
</feature>
<evidence type="ECO:0000313" key="3">
    <source>
        <dbReference type="Proteomes" id="UP001205105"/>
    </source>
</evidence>
<dbReference type="Pfam" id="PF18761">
    <property type="entry name" value="Heliorhodopsin"/>
    <property type="match status" value="2"/>
</dbReference>
<reference evidence="2" key="1">
    <citation type="submission" date="2020-11" db="EMBL/GenBank/DDBJ databases">
        <title>Chlorella ohadii genome sequencing and assembly.</title>
        <authorList>
            <person name="Murik O."/>
            <person name="Treves H."/>
            <person name="Kedem I."/>
            <person name="Shotland Y."/>
            <person name="Kaplan A."/>
        </authorList>
    </citation>
    <scope>NUCLEOTIDE SEQUENCE</scope>
    <source>
        <strain evidence="2">1</strain>
    </source>
</reference>
<dbReference type="EMBL" id="JADXDR010000036">
    <property type="protein sequence ID" value="KAI7843682.1"/>
    <property type="molecule type" value="Genomic_DNA"/>
</dbReference>
<keyword evidence="1" id="KW-1133">Transmembrane helix</keyword>